<reference evidence="2 3" key="1">
    <citation type="submission" date="2014-09" db="EMBL/GenBank/DDBJ databases">
        <title>Alistipes sp. 627, sp. nov., a novel member of the family Rikenellaceae isolated from human faeces.</title>
        <authorList>
            <person name="Shkoporov A.N."/>
            <person name="Chaplin A.V."/>
            <person name="Motuzova O.V."/>
            <person name="Kafarskaia L.I."/>
            <person name="Khokhlova E.V."/>
            <person name="Efimov B.A."/>
        </authorList>
    </citation>
    <scope>NUCLEOTIDE SEQUENCE [LARGE SCALE GENOMIC DNA]</scope>
    <source>
        <strain evidence="2 3">627</strain>
    </source>
</reference>
<organism evidence="2 3">
    <name type="scientific">Alistipes inops</name>
    <dbReference type="NCBI Taxonomy" id="1501391"/>
    <lineage>
        <taxon>Bacteria</taxon>
        <taxon>Pseudomonadati</taxon>
        <taxon>Bacteroidota</taxon>
        <taxon>Bacteroidia</taxon>
        <taxon>Bacteroidales</taxon>
        <taxon>Rikenellaceae</taxon>
        <taxon>Alistipes</taxon>
    </lineage>
</organism>
<feature type="domain" description="DUF4130" evidence="1">
    <location>
        <begin position="84"/>
        <end position="251"/>
    </location>
</feature>
<evidence type="ECO:0000313" key="3">
    <source>
        <dbReference type="Proteomes" id="UP000030889"/>
    </source>
</evidence>
<sequence length="253" mass="29545">MRTFVYDRSFEGLLTAVFHAYARREFPDFLAVEGEPGPLFVEERFRVVTDEVLAARVWRGLEQRAGKGVCNMVLCVWLSEEEGADMLLFRYLCRIFGSPHGVEYDFTDSAVLRMKQTACRVAKEGHRLMQFVRFQKAADGSYFAPVSPRYNALPLTVAHFRERFSDQCWLICDMRRGYGYGYDLHSLREVEFQPDGRLADGRLPASMAAEGEEVCGALWRIYYGALTIRERLNPKQQRRCMPVRYWKYMTEHW</sequence>
<proteinExistence type="predicted"/>
<protein>
    <submittedName>
        <fullName evidence="2">DNA metabolism protein</fullName>
    </submittedName>
</protein>
<gene>
    <name evidence="2" type="ORF">LG35_04535</name>
</gene>
<evidence type="ECO:0000313" key="2">
    <source>
        <dbReference type="EMBL" id="KHE42494.1"/>
    </source>
</evidence>
<accession>A0ABR4YJR9</accession>
<keyword evidence="3" id="KW-1185">Reference proteome</keyword>
<dbReference type="Proteomes" id="UP000030889">
    <property type="component" value="Unassembled WGS sequence"/>
</dbReference>
<dbReference type="InterPro" id="IPR023875">
    <property type="entry name" value="DNA_repair_put"/>
</dbReference>
<dbReference type="RefSeq" id="WP_035472596.1">
    <property type="nucleotide sequence ID" value="NZ_JRGF01000004.1"/>
</dbReference>
<dbReference type="EMBL" id="JRGF01000004">
    <property type="protein sequence ID" value="KHE42494.1"/>
    <property type="molecule type" value="Genomic_DNA"/>
</dbReference>
<evidence type="ECO:0000259" key="1">
    <source>
        <dbReference type="Pfam" id="PF13566"/>
    </source>
</evidence>
<dbReference type="Pfam" id="PF13566">
    <property type="entry name" value="DUF4130"/>
    <property type="match status" value="1"/>
</dbReference>
<name>A0ABR4YJR9_9BACT</name>
<comment type="caution">
    <text evidence="2">The sequence shown here is derived from an EMBL/GenBank/DDBJ whole genome shotgun (WGS) entry which is preliminary data.</text>
</comment>
<dbReference type="InterPro" id="IPR025404">
    <property type="entry name" value="DUF4130"/>
</dbReference>
<dbReference type="NCBIfam" id="TIGR03915">
    <property type="entry name" value="SAM_7_link_chp"/>
    <property type="match status" value="1"/>
</dbReference>